<dbReference type="PANTHER" id="PTHR24027">
    <property type="entry name" value="CADHERIN-23"/>
    <property type="match status" value="1"/>
</dbReference>
<dbReference type="OrthoDB" id="6252479at2759"/>
<dbReference type="GO" id="GO:0045296">
    <property type="term" value="F:cadherin binding"/>
    <property type="evidence" value="ECO:0007669"/>
    <property type="project" value="TreeGrafter"/>
</dbReference>
<organism evidence="5 6">
    <name type="scientific">Ramazzottius varieornatus</name>
    <name type="common">Water bear</name>
    <name type="synonym">Tardigrade</name>
    <dbReference type="NCBI Taxonomy" id="947166"/>
    <lineage>
        <taxon>Eukaryota</taxon>
        <taxon>Metazoa</taxon>
        <taxon>Ecdysozoa</taxon>
        <taxon>Tardigrada</taxon>
        <taxon>Eutardigrada</taxon>
        <taxon>Parachela</taxon>
        <taxon>Hypsibioidea</taxon>
        <taxon>Ramazzottiidae</taxon>
        <taxon>Ramazzottius</taxon>
    </lineage>
</organism>
<comment type="caution">
    <text evidence="5">The sequence shown here is derived from an EMBL/GenBank/DDBJ whole genome shotgun (WGS) entry which is preliminary data.</text>
</comment>
<evidence type="ECO:0000313" key="5">
    <source>
        <dbReference type="EMBL" id="GAV03267.1"/>
    </source>
</evidence>
<dbReference type="GO" id="GO:0005509">
    <property type="term" value="F:calcium ion binding"/>
    <property type="evidence" value="ECO:0007669"/>
    <property type="project" value="InterPro"/>
</dbReference>
<evidence type="ECO:0000256" key="4">
    <source>
        <dbReference type="ARBA" id="ARBA00023136"/>
    </source>
</evidence>
<evidence type="ECO:0000313" key="6">
    <source>
        <dbReference type="Proteomes" id="UP000186922"/>
    </source>
</evidence>
<evidence type="ECO:0000256" key="1">
    <source>
        <dbReference type="ARBA" id="ARBA00004370"/>
    </source>
</evidence>
<dbReference type="PANTHER" id="PTHR24027:SF438">
    <property type="entry name" value="CADHERIN 23"/>
    <property type="match status" value="1"/>
</dbReference>
<dbReference type="Gene3D" id="2.60.40.60">
    <property type="entry name" value="Cadherins"/>
    <property type="match status" value="2"/>
</dbReference>
<dbReference type="GO" id="GO:0098742">
    <property type="term" value="P:cell-cell adhesion via plasma-membrane adhesion molecules"/>
    <property type="evidence" value="ECO:0007669"/>
    <property type="project" value="TreeGrafter"/>
</dbReference>
<dbReference type="Proteomes" id="UP000186922">
    <property type="component" value="Unassembled WGS sequence"/>
</dbReference>
<dbReference type="SUPFAM" id="SSF49313">
    <property type="entry name" value="Cadherin-like"/>
    <property type="match status" value="5"/>
</dbReference>
<dbReference type="STRING" id="947166.A0A1D1VNW1"/>
<dbReference type="InterPro" id="IPR015919">
    <property type="entry name" value="Cadherin-like_sf"/>
</dbReference>
<sequence>MAKDIMRQMAGIYPFILLSTASINVGLSSSKNREQNLDRMMCSQKIYHGAVLDTAKPETFVLRAATQLRDGRRPKWTIKNSSVATFAIHPYTGDVTVAQPVQKRRHSKNLPRSTVEFIIRATDPKREDNFCEGIVRISIIPSFLPYNLARNSSLIRTKKYEAEYHPLEQYSAGSTDIDFRPGSFFPVVFSQPGYTFVIGSCIPGQRVGQLFADNAVTYSIVGGNPFFSVDPQSGTLILSAVPGTATTTNFFVSGKSNAGLISTVPVTVTTSCNPADIPNFVPFAGSIFFSQSTYQFSSGACLAGSVVGQVLAQASGSSVSYSILGGNSYFAINPLTGIISLVQTPPTDTWSQSMTVIAISSIGQSASVTVNVVSSCARNFDGFAQSSYYFTVYNCVPGNIIGSVSAVSSVGGVSYFLQNGNPFFAINAATGQLTIIQAPPPGLQTFNVQALSGNGVGRVSLVPVTVNVVSGAPRFPVSFYNFVLSSCATGMLVGQVTANSCGGQVYYSMLAGGNSFTINQLTGSLSLIGVPYNGLNTLVVQAQSSDGQTTTAVVSVSVYCPNLAGSFTAIPSHDGLMRNVSKLTLMHSGVVYRIVNYWASSLCGETFHRKEDLFHIFM</sequence>
<evidence type="ECO:0000256" key="2">
    <source>
        <dbReference type="ARBA" id="ARBA00022737"/>
    </source>
</evidence>
<keyword evidence="4" id="KW-0472">Membrane</keyword>
<evidence type="ECO:0008006" key="7">
    <source>
        <dbReference type="Google" id="ProtNLM"/>
    </source>
</evidence>
<protein>
    <recommendedName>
        <fullName evidence="7">Cadherin domain-containing protein</fullName>
    </recommendedName>
</protein>
<comment type="subcellular location">
    <subcellularLocation>
        <location evidence="1">Membrane</location>
    </subcellularLocation>
</comment>
<reference evidence="5 6" key="1">
    <citation type="journal article" date="2016" name="Nat. Commun.">
        <title>Extremotolerant tardigrade genome and improved radiotolerance of human cultured cells by tardigrade-unique protein.</title>
        <authorList>
            <person name="Hashimoto T."/>
            <person name="Horikawa D.D."/>
            <person name="Saito Y."/>
            <person name="Kuwahara H."/>
            <person name="Kozuka-Hata H."/>
            <person name="Shin-I T."/>
            <person name="Minakuchi Y."/>
            <person name="Ohishi K."/>
            <person name="Motoyama A."/>
            <person name="Aizu T."/>
            <person name="Enomoto A."/>
            <person name="Kondo K."/>
            <person name="Tanaka S."/>
            <person name="Hara Y."/>
            <person name="Koshikawa S."/>
            <person name="Sagara H."/>
            <person name="Miura T."/>
            <person name="Yokobori S."/>
            <person name="Miyagawa K."/>
            <person name="Suzuki Y."/>
            <person name="Kubo T."/>
            <person name="Oyama M."/>
            <person name="Kohara Y."/>
            <person name="Fujiyama A."/>
            <person name="Arakawa K."/>
            <person name="Katayama T."/>
            <person name="Toyoda A."/>
            <person name="Kunieda T."/>
        </authorList>
    </citation>
    <scope>NUCLEOTIDE SEQUENCE [LARGE SCALE GENOMIC DNA]</scope>
    <source>
        <strain evidence="5 6">YOKOZUNA-1</strain>
    </source>
</reference>
<keyword evidence="2" id="KW-0677">Repeat</keyword>
<dbReference type="GO" id="GO:0008013">
    <property type="term" value="F:beta-catenin binding"/>
    <property type="evidence" value="ECO:0007669"/>
    <property type="project" value="TreeGrafter"/>
</dbReference>
<name>A0A1D1VNW1_RAMVA</name>
<accession>A0A1D1VNW1</accession>
<keyword evidence="3" id="KW-0106">Calcium</keyword>
<proteinExistence type="predicted"/>
<dbReference type="GO" id="GO:0016342">
    <property type="term" value="C:catenin complex"/>
    <property type="evidence" value="ECO:0007669"/>
    <property type="project" value="TreeGrafter"/>
</dbReference>
<dbReference type="InterPro" id="IPR039808">
    <property type="entry name" value="Cadherin"/>
</dbReference>
<dbReference type="GO" id="GO:0031175">
    <property type="term" value="P:neuron projection development"/>
    <property type="evidence" value="ECO:0007669"/>
    <property type="project" value="TreeGrafter"/>
</dbReference>
<dbReference type="AlphaFoldDB" id="A0A1D1VNW1"/>
<dbReference type="CDD" id="cd11304">
    <property type="entry name" value="Cadherin_repeat"/>
    <property type="match status" value="3"/>
</dbReference>
<gene>
    <name evidence="5" type="primary">RvY_13715-1</name>
    <name evidence="5" type="synonym">RvY_13715.1</name>
    <name evidence="5" type="ORF">RvY_13715</name>
</gene>
<dbReference type="EMBL" id="BDGG01000009">
    <property type="protein sequence ID" value="GAV03267.1"/>
    <property type="molecule type" value="Genomic_DNA"/>
</dbReference>
<evidence type="ECO:0000256" key="3">
    <source>
        <dbReference type="ARBA" id="ARBA00022837"/>
    </source>
</evidence>
<keyword evidence="6" id="KW-1185">Reference proteome</keyword>
<dbReference type="GO" id="GO:0016477">
    <property type="term" value="P:cell migration"/>
    <property type="evidence" value="ECO:0007669"/>
    <property type="project" value="TreeGrafter"/>
</dbReference>